<dbReference type="PANTHER" id="PTHR37534:SF2">
    <property type="entry name" value="N-ACETYLTRANSFERASE DOMAIN-CONTAINING PROTEIN"/>
    <property type="match status" value="1"/>
</dbReference>
<protein>
    <recommendedName>
        <fullName evidence="6">ARCA protein</fullName>
    </recommendedName>
</protein>
<feature type="compositionally biased region" description="Polar residues" evidence="3">
    <location>
        <begin position="77"/>
        <end position="94"/>
    </location>
</feature>
<dbReference type="AlphaFoldDB" id="A0A1L9PJY0"/>
<dbReference type="EMBL" id="KV878128">
    <property type="protein sequence ID" value="OJJ01802.1"/>
    <property type="molecule type" value="Genomic_DNA"/>
</dbReference>
<dbReference type="GO" id="GO:0005634">
    <property type="term" value="C:nucleus"/>
    <property type="evidence" value="ECO:0007669"/>
    <property type="project" value="UniProtKB-SubCell"/>
</dbReference>
<name>A0A1L9PJY0_ASPVE</name>
<evidence type="ECO:0000313" key="5">
    <source>
        <dbReference type="Proteomes" id="UP000184073"/>
    </source>
</evidence>
<evidence type="ECO:0000256" key="1">
    <source>
        <dbReference type="ARBA" id="ARBA00004123"/>
    </source>
</evidence>
<dbReference type="VEuPathDB" id="FungiDB:ASPVEDRAFT_28440"/>
<gene>
    <name evidence="4" type="ORF">ASPVEDRAFT_28440</name>
</gene>
<dbReference type="Proteomes" id="UP000184073">
    <property type="component" value="Unassembled WGS sequence"/>
</dbReference>
<feature type="compositionally biased region" description="Polar residues" evidence="3">
    <location>
        <begin position="55"/>
        <end position="67"/>
    </location>
</feature>
<dbReference type="Pfam" id="PF11951">
    <property type="entry name" value="Fungal_trans_2"/>
    <property type="match status" value="1"/>
</dbReference>
<evidence type="ECO:0008006" key="6">
    <source>
        <dbReference type="Google" id="ProtNLM"/>
    </source>
</evidence>
<keyword evidence="5" id="KW-1185">Reference proteome</keyword>
<dbReference type="RefSeq" id="XP_040667564.1">
    <property type="nucleotide sequence ID" value="XM_040810110.1"/>
</dbReference>
<dbReference type="GO" id="GO:0045944">
    <property type="term" value="P:positive regulation of transcription by RNA polymerase II"/>
    <property type="evidence" value="ECO:0007669"/>
    <property type="project" value="TreeGrafter"/>
</dbReference>
<sequence>MSEKETKPPPGCKIRFRTAPRPKPTFDFAPDQEWVGSRRKRRLTYVDMTPRVSGGLSNESTAQSPAASQPPIGLSSPVESASPSTNISNQTSPHIEQKDQPEEHPERDPGLASRFRYPIGPLHGWSDTYSDSSSSYLEFQDACLMRHFIENLAPLFDTSDMDRHFAIVVPERALLCPVLRYAVYTASAGHLIRLAYCRGGNGNMVSVDGTRLPNLTPDAAIRYHDICISHLIEISKDPDEEYNEDVLTAATILRFYEQIDAPSTGPSEAYLNAIQFIVNTQKDESFYSYQTIQGPPRDSSVHVTPSISLRHSACLAAMRQEIWSAFLHQRPFRLPVSPHNDYSLFDPNNDFIRANRIFVWVADLLIFCFGDNHFTTAQEKLQRWNMLKAVEQRWQDLRPQPMRPFYYRERDPSSGRFFPEVWHANACQVAGAQHVELGKILLAVSDPTRTSRLGIGAMSRNNALAEELRSITRRLCGLALSNQKCPSAMITAMVAIAVCGEYFTDPAEQDALLQLLHALEYDYAWPTQSTVAALRASWAQNTGL</sequence>
<accession>A0A1L9PJY0</accession>
<feature type="region of interest" description="Disordered" evidence="3">
    <location>
        <begin position="1"/>
        <end position="113"/>
    </location>
</feature>
<evidence type="ECO:0000313" key="4">
    <source>
        <dbReference type="EMBL" id="OJJ01802.1"/>
    </source>
</evidence>
<dbReference type="OrthoDB" id="407832at2759"/>
<dbReference type="PANTHER" id="PTHR37534">
    <property type="entry name" value="TRANSCRIPTIONAL ACTIVATOR PROTEIN UGA3"/>
    <property type="match status" value="1"/>
</dbReference>
<comment type="subcellular location">
    <subcellularLocation>
        <location evidence="1">Nucleus</location>
    </subcellularLocation>
</comment>
<feature type="compositionally biased region" description="Basic and acidic residues" evidence="3">
    <location>
        <begin position="95"/>
        <end position="109"/>
    </location>
</feature>
<dbReference type="GO" id="GO:0000976">
    <property type="term" value="F:transcription cis-regulatory region binding"/>
    <property type="evidence" value="ECO:0007669"/>
    <property type="project" value="TreeGrafter"/>
</dbReference>
<dbReference type="InterPro" id="IPR021858">
    <property type="entry name" value="Fun_TF"/>
</dbReference>
<dbReference type="GO" id="GO:0003700">
    <property type="term" value="F:DNA-binding transcription factor activity"/>
    <property type="evidence" value="ECO:0007669"/>
    <property type="project" value="TreeGrafter"/>
</dbReference>
<dbReference type="GeneID" id="63725621"/>
<evidence type="ECO:0000256" key="2">
    <source>
        <dbReference type="ARBA" id="ARBA00023242"/>
    </source>
</evidence>
<evidence type="ECO:0000256" key="3">
    <source>
        <dbReference type="SAM" id="MobiDB-lite"/>
    </source>
</evidence>
<proteinExistence type="predicted"/>
<keyword evidence="2" id="KW-0539">Nucleus</keyword>
<reference evidence="5" key="1">
    <citation type="journal article" date="2017" name="Genome Biol.">
        <title>Comparative genomics reveals high biological diversity and specific adaptations in the industrially and medically important fungal genus Aspergillus.</title>
        <authorList>
            <person name="de Vries R.P."/>
            <person name="Riley R."/>
            <person name="Wiebenga A."/>
            <person name="Aguilar-Osorio G."/>
            <person name="Amillis S."/>
            <person name="Uchima C.A."/>
            <person name="Anderluh G."/>
            <person name="Asadollahi M."/>
            <person name="Askin M."/>
            <person name="Barry K."/>
            <person name="Battaglia E."/>
            <person name="Bayram O."/>
            <person name="Benocci T."/>
            <person name="Braus-Stromeyer S.A."/>
            <person name="Caldana C."/>
            <person name="Canovas D."/>
            <person name="Cerqueira G.C."/>
            <person name="Chen F."/>
            <person name="Chen W."/>
            <person name="Choi C."/>
            <person name="Clum A."/>
            <person name="Dos Santos R.A."/>
            <person name="Damasio A.R."/>
            <person name="Diallinas G."/>
            <person name="Emri T."/>
            <person name="Fekete E."/>
            <person name="Flipphi M."/>
            <person name="Freyberg S."/>
            <person name="Gallo A."/>
            <person name="Gournas C."/>
            <person name="Habgood R."/>
            <person name="Hainaut M."/>
            <person name="Harispe M.L."/>
            <person name="Henrissat B."/>
            <person name="Hilden K.S."/>
            <person name="Hope R."/>
            <person name="Hossain A."/>
            <person name="Karabika E."/>
            <person name="Karaffa L."/>
            <person name="Karanyi Z."/>
            <person name="Krasevec N."/>
            <person name="Kuo A."/>
            <person name="Kusch H."/>
            <person name="LaButti K."/>
            <person name="Lagendijk E.L."/>
            <person name="Lapidus A."/>
            <person name="Levasseur A."/>
            <person name="Lindquist E."/>
            <person name="Lipzen A."/>
            <person name="Logrieco A.F."/>
            <person name="MacCabe A."/>
            <person name="Maekelae M.R."/>
            <person name="Malavazi I."/>
            <person name="Melin P."/>
            <person name="Meyer V."/>
            <person name="Mielnichuk N."/>
            <person name="Miskei M."/>
            <person name="Molnar A.P."/>
            <person name="Mule G."/>
            <person name="Ngan C.Y."/>
            <person name="Orejas M."/>
            <person name="Orosz E."/>
            <person name="Ouedraogo J.P."/>
            <person name="Overkamp K.M."/>
            <person name="Park H.-S."/>
            <person name="Perrone G."/>
            <person name="Piumi F."/>
            <person name="Punt P.J."/>
            <person name="Ram A.F."/>
            <person name="Ramon A."/>
            <person name="Rauscher S."/>
            <person name="Record E."/>
            <person name="Riano-Pachon D.M."/>
            <person name="Robert V."/>
            <person name="Roehrig J."/>
            <person name="Ruller R."/>
            <person name="Salamov A."/>
            <person name="Salih N.S."/>
            <person name="Samson R.A."/>
            <person name="Sandor E."/>
            <person name="Sanguinetti M."/>
            <person name="Schuetze T."/>
            <person name="Sepcic K."/>
            <person name="Shelest E."/>
            <person name="Sherlock G."/>
            <person name="Sophianopoulou V."/>
            <person name="Squina F.M."/>
            <person name="Sun H."/>
            <person name="Susca A."/>
            <person name="Todd R.B."/>
            <person name="Tsang A."/>
            <person name="Unkles S.E."/>
            <person name="van de Wiele N."/>
            <person name="van Rossen-Uffink D."/>
            <person name="Oliveira J.V."/>
            <person name="Vesth T.C."/>
            <person name="Visser J."/>
            <person name="Yu J.-H."/>
            <person name="Zhou M."/>
            <person name="Andersen M.R."/>
            <person name="Archer D.B."/>
            <person name="Baker S.E."/>
            <person name="Benoit I."/>
            <person name="Brakhage A.A."/>
            <person name="Braus G.H."/>
            <person name="Fischer R."/>
            <person name="Frisvad J.C."/>
            <person name="Goldman G.H."/>
            <person name="Houbraken J."/>
            <person name="Oakley B."/>
            <person name="Pocsi I."/>
            <person name="Scazzocchio C."/>
            <person name="Seiboth B."/>
            <person name="vanKuyk P.A."/>
            <person name="Wortman J."/>
            <person name="Dyer P.S."/>
            <person name="Grigoriev I.V."/>
        </authorList>
    </citation>
    <scope>NUCLEOTIDE SEQUENCE [LARGE SCALE GENOMIC DNA]</scope>
    <source>
        <strain evidence="5">CBS 583.65</strain>
    </source>
</reference>
<organism evidence="4 5">
    <name type="scientific">Aspergillus versicolor CBS 583.65</name>
    <dbReference type="NCBI Taxonomy" id="1036611"/>
    <lineage>
        <taxon>Eukaryota</taxon>
        <taxon>Fungi</taxon>
        <taxon>Dikarya</taxon>
        <taxon>Ascomycota</taxon>
        <taxon>Pezizomycotina</taxon>
        <taxon>Eurotiomycetes</taxon>
        <taxon>Eurotiomycetidae</taxon>
        <taxon>Eurotiales</taxon>
        <taxon>Aspergillaceae</taxon>
        <taxon>Aspergillus</taxon>
        <taxon>Aspergillus subgen. Nidulantes</taxon>
    </lineage>
</organism>